<name>A0A5C1NJ80_9GAMM</name>
<keyword evidence="3" id="KW-1185">Reference proteome</keyword>
<sequence>MRPTFVRPTSWRGWLVLIGFVSVILAGIWPVIGWVNQAVLVAGMPKLLVWSYVVLLSCSLMMWLGNLLIGERGDD</sequence>
<evidence type="ECO:0000313" key="2">
    <source>
        <dbReference type="EMBL" id="QEM83396.1"/>
    </source>
</evidence>
<organism evidence="2 3">
    <name type="scientific">Halomonas binhaiensis</name>
    <dbReference type="NCBI Taxonomy" id="2562282"/>
    <lineage>
        <taxon>Bacteria</taxon>
        <taxon>Pseudomonadati</taxon>
        <taxon>Pseudomonadota</taxon>
        <taxon>Gammaproteobacteria</taxon>
        <taxon>Oceanospirillales</taxon>
        <taxon>Halomonadaceae</taxon>
        <taxon>Halomonas</taxon>
    </lineage>
</organism>
<evidence type="ECO:0000256" key="1">
    <source>
        <dbReference type="SAM" id="Phobius"/>
    </source>
</evidence>
<dbReference type="KEGG" id="hbh:E4T21_18920"/>
<evidence type="ECO:0000313" key="3">
    <source>
        <dbReference type="Proteomes" id="UP000324285"/>
    </source>
</evidence>
<accession>A0A5C1NJ80</accession>
<proteinExistence type="predicted"/>
<feature type="transmembrane region" description="Helical" evidence="1">
    <location>
        <begin position="47"/>
        <end position="69"/>
    </location>
</feature>
<keyword evidence="1" id="KW-1133">Transmembrane helix</keyword>
<dbReference type="Proteomes" id="UP000324285">
    <property type="component" value="Chromosome"/>
</dbReference>
<dbReference type="EMBL" id="CP038437">
    <property type="protein sequence ID" value="QEM83396.1"/>
    <property type="molecule type" value="Genomic_DNA"/>
</dbReference>
<dbReference type="OrthoDB" id="2706710at2"/>
<protein>
    <submittedName>
        <fullName evidence="2">Uncharacterized protein</fullName>
    </submittedName>
</protein>
<keyword evidence="1" id="KW-0472">Membrane</keyword>
<keyword evidence="1" id="KW-0812">Transmembrane</keyword>
<dbReference type="RefSeq" id="WP_149286518.1">
    <property type="nucleotide sequence ID" value="NZ_CP038437.2"/>
</dbReference>
<dbReference type="AlphaFoldDB" id="A0A5C1NJ80"/>
<feature type="transmembrane region" description="Helical" evidence="1">
    <location>
        <begin position="12"/>
        <end position="35"/>
    </location>
</feature>
<reference evidence="2" key="1">
    <citation type="submission" date="2021-02" db="EMBL/GenBank/DDBJ databases">
        <title>Strain Y2R2, a novel species of the genus Halomonas.</title>
        <authorList>
            <person name="Huang H."/>
        </authorList>
    </citation>
    <scope>NUCLEOTIDE SEQUENCE</scope>
    <source>
        <strain evidence="2">Y2R2</strain>
    </source>
</reference>
<gene>
    <name evidence="2" type="ORF">E4T21_18920</name>
</gene>